<dbReference type="Pfam" id="PF14857">
    <property type="entry name" value="TMEM151"/>
    <property type="match status" value="1"/>
</dbReference>
<keyword evidence="4 8" id="KW-1133">Transmembrane helix</keyword>
<dbReference type="InterPro" id="IPR000742">
    <property type="entry name" value="EGF"/>
</dbReference>
<proteinExistence type="inferred from homology"/>
<evidence type="ECO:0000256" key="2">
    <source>
        <dbReference type="ARBA" id="ARBA00009583"/>
    </source>
</evidence>
<evidence type="ECO:0000313" key="10">
    <source>
        <dbReference type="EMBL" id="PFX24455.1"/>
    </source>
</evidence>
<keyword evidence="3 8" id="KW-0812">Transmembrane</keyword>
<comment type="subcellular location">
    <subcellularLocation>
        <location evidence="1">Membrane</location>
        <topology evidence="1">Multi-pass membrane protein</topology>
    </subcellularLocation>
</comment>
<reference evidence="11" key="1">
    <citation type="journal article" date="2017" name="bioRxiv">
        <title>Comparative analysis of the genomes of Stylophora pistillata and Acropora digitifera provides evidence for extensive differences between species of corals.</title>
        <authorList>
            <person name="Voolstra C.R."/>
            <person name="Li Y."/>
            <person name="Liew Y.J."/>
            <person name="Baumgarten S."/>
            <person name="Zoccola D."/>
            <person name="Flot J.-F."/>
            <person name="Tambutte S."/>
            <person name="Allemand D."/>
            <person name="Aranda M."/>
        </authorList>
    </citation>
    <scope>NUCLEOTIDE SEQUENCE [LARGE SCALE GENOMIC DNA]</scope>
</reference>
<evidence type="ECO:0000256" key="8">
    <source>
        <dbReference type="SAM" id="Phobius"/>
    </source>
</evidence>
<evidence type="ECO:0000256" key="3">
    <source>
        <dbReference type="ARBA" id="ARBA00022692"/>
    </source>
</evidence>
<feature type="compositionally biased region" description="Pro residues" evidence="7">
    <location>
        <begin position="756"/>
        <end position="767"/>
    </location>
</feature>
<accession>A0A2B4S7M2</accession>
<dbReference type="Gene3D" id="2.10.25.10">
    <property type="entry name" value="Laminin"/>
    <property type="match status" value="1"/>
</dbReference>
<protein>
    <submittedName>
        <fullName evidence="10">Transmembrane protein 151B</fullName>
    </submittedName>
</protein>
<comment type="caution">
    <text evidence="10">The sequence shown here is derived from an EMBL/GenBank/DDBJ whole genome shotgun (WGS) entry which is preliminary data.</text>
</comment>
<dbReference type="PROSITE" id="PS00022">
    <property type="entry name" value="EGF_1"/>
    <property type="match status" value="1"/>
</dbReference>
<keyword evidence="5 8" id="KW-0472">Membrane</keyword>
<dbReference type="InterPro" id="IPR026767">
    <property type="entry name" value="Tmem151"/>
</dbReference>
<feature type="transmembrane region" description="Helical" evidence="8">
    <location>
        <begin position="430"/>
        <end position="449"/>
    </location>
</feature>
<keyword evidence="11" id="KW-1185">Reference proteome</keyword>
<evidence type="ECO:0000256" key="5">
    <source>
        <dbReference type="ARBA" id="ARBA00023136"/>
    </source>
</evidence>
<evidence type="ECO:0000256" key="1">
    <source>
        <dbReference type="ARBA" id="ARBA00004141"/>
    </source>
</evidence>
<dbReference type="PANTHER" id="PTHR31893:SF5">
    <property type="entry name" value="TRANSMEMBRANE PROTEIN 151 HOMOLOG"/>
    <property type="match status" value="1"/>
</dbReference>
<feature type="region of interest" description="Disordered" evidence="7">
    <location>
        <begin position="715"/>
        <end position="767"/>
    </location>
</feature>
<keyword evidence="6" id="KW-1015">Disulfide bond</keyword>
<organism evidence="10 11">
    <name type="scientific">Stylophora pistillata</name>
    <name type="common">Smooth cauliflower coral</name>
    <dbReference type="NCBI Taxonomy" id="50429"/>
    <lineage>
        <taxon>Eukaryota</taxon>
        <taxon>Metazoa</taxon>
        <taxon>Cnidaria</taxon>
        <taxon>Anthozoa</taxon>
        <taxon>Hexacorallia</taxon>
        <taxon>Scleractinia</taxon>
        <taxon>Astrocoeniina</taxon>
        <taxon>Pocilloporidae</taxon>
        <taxon>Stylophora</taxon>
    </lineage>
</organism>
<evidence type="ECO:0000259" key="9">
    <source>
        <dbReference type="PROSITE" id="PS50026"/>
    </source>
</evidence>
<dbReference type="PANTHER" id="PTHR31893">
    <property type="entry name" value="TRANSMEMBRANE PROTEIN 151 HOMOLOG"/>
    <property type="match status" value="1"/>
</dbReference>
<sequence length="767" mass="88163">MFILARSRTLCPRIFFQNLNEADMPYKFIEARVGDHSGVAAELHGDPLSWLTSGVLDKGDVFSGLIYKWLHYDVRRKYWVSTTFSSLEITTVCVDEDFRECNSDRLYLNKTFYDGKGNILIDRTKHYFYRMQGLFRNLRPVYKHTAQAMYLQYVDSHWVVTGSYSPSGSNDRAYFRVKDLALRPEYVTSTWSVHYVNGWHDEPSLRLLCRGVTAMSNTCRSKPCDSKATCAYTSGNETLCLCTSGHTGLRCSLKKQCPTPHPKLDTELSFDFLVNRPGDLGVSFCRESYPYFRYYVCVDTSYSTLWSGQGLACDKNYNLFATGEFPLTQATPQLTPTKFDHNKNFSLWFAPITVFLAGPAIVFYFYFRCKVLCRKVDGDGNETGGRSLKAMWRFYSASLFFSFYFCLIFLAGCEMTNCASHSTLFYDWRIMAMVMLGVSAVFVSIEGYYCDELKYLNNIIEDETAWGYLERMRTIPPKINMSVECYNLVPVPGIAYYLDFMYVETTLERGLTFVDHDQFAYDWWVDVSKREMPILKNRVVLVCFEIDSSIVFGDQETVDDLKRQETEMVDRNQHRADYTDYSWSEEIPDLEKHVSAFVDLNVRPFWMSPLFFWIATLLQMSWPYRWILRAKTAKIHYTLMKEIYAGSTLQREEDSMNLVAALTGTGSFGLSEDDRESTGYPMLEMNDLGTGNRTDENDASSPDFIKKIGHGGRFQIVSEPQNPLPTDVPQSSEVDTDQALDNGTIYPECSSTPLPAEAPPRPPKCRF</sequence>
<evidence type="ECO:0000256" key="6">
    <source>
        <dbReference type="PROSITE-ProRule" id="PRU00076"/>
    </source>
</evidence>
<feature type="transmembrane region" description="Helical" evidence="8">
    <location>
        <begin position="345"/>
        <end position="367"/>
    </location>
</feature>
<dbReference type="OrthoDB" id="5981492at2759"/>
<comment type="similarity">
    <text evidence="2">Belongs to the TMEM151 family.</text>
</comment>
<feature type="disulfide bond" evidence="6">
    <location>
        <begin position="242"/>
        <end position="251"/>
    </location>
</feature>
<keyword evidence="6" id="KW-0245">EGF-like domain</keyword>
<name>A0A2B4S7M2_STYPI</name>
<comment type="caution">
    <text evidence="6">Lacks conserved residue(s) required for the propagation of feature annotation.</text>
</comment>
<evidence type="ECO:0000256" key="7">
    <source>
        <dbReference type="SAM" id="MobiDB-lite"/>
    </source>
</evidence>
<feature type="domain" description="EGF-like" evidence="9">
    <location>
        <begin position="215"/>
        <end position="252"/>
    </location>
</feature>
<evidence type="ECO:0000313" key="11">
    <source>
        <dbReference type="Proteomes" id="UP000225706"/>
    </source>
</evidence>
<dbReference type="EMBL" id="LSMT01000176">
    <property type="protein sequence ID" value="PFX24455.1"/>
    <property type="molecule type" value="Genomic_DNA"/>
</dbReference>
<feature type="transmembrane region" description="Helical" evidence="8">
    <location>
        <begin position="392"/>
        <end position="410"/>
    </location>
</feature>
<dbReference type="PROSITE" id="PS50026">
    <property type="entry name" value="EGF_3"/>
    <property type="match status" value="1"/>
</dbReference>
<dbReference type="Proteomes" id="UP000225706">
    <property type="component" value="Unassembled WGS sequence"/>
</dbReference>
<gene>
    <name evidence="10" type="primary">tmem151b</name>
    <name evidence="10" type="ORF">AWC38_SpisGene10940</name>
</gene>
<dbReference type="SUPFAM" id="SSF57196">
    <property type="entry name" value="EGF/Laminin"/>
    <property type="match status" value="1"/>
</dbReference>
<dbReference type="AlphaFoldDB" id="A0A2B4S7M2"/>
<evidence type="ECO:0000256" key="4">
    <source>
        <dbReference type="ARBA" id="ARBA00022989"/>
    </source>
</evidence>
<dbReference type="GO" id="GO:0016020">
    <property type="term" value="C:membrane"/>
    <property type="evidence" value="ECO:0007669"/>
    <property type="project" value="UniProtKB-SubCell"/>
</dbReference>